<keyword evidence="2" id="KW-1133">Transmembrane helix</keyword>
<evidence type="ECO:0000313" key="3">
    <source>
        <dbReference type="EMBL" id="GHO92018.1"/>
    </source>
</evidence>
<feature type="transmembrane region" description="Helical" evidence="2">
    <location>
        <begin position="31"/>
        <end position="57"/>
    </location>
</feature>
<evidence type="ECO:0000313" key="4">
    <source>
        <dbReference type="Proteomes" id="UP000597444"/>
    </source>
</evidence>
<proteinExistence type="predicted"/>
<keyword evidence="4" id="KW-1185">Reference proteome</keyword>
<sequence length="212" mass="22449">MLAGHAATYTTSPKPYGSHSSFLASKLTPRFGFTISGAFILTGTLLLIFVFLISLSLPVSSISSFQKAAPTITTKAKDKPTASETASPEATISPTAGAFPGQQFIDNGQTASAVNTNTATATQVTSSFKVNQQIYVTFAVHASQSGTVCLMWFLNEKQFDSYNFAMSGVSTSAYSYTTASTPGTGYVQIYWATKSDCSDKTLAQQVNFTVTA</sequence>
<gene>
    <name evidence="3" type="ORF">KSF_020660</name>
</gene>
<organism evidence="3 4">
    <name type="scientific">Reticulibacter mediterranei</name>
    <dbReference type="NCBI Taxonomy" id="2778369"/>
    <lineage>
        <taxon>Bacteria</taxon>
        <taxon>Bacillati</taxon>
        <taxon>Chloroflexota</taxon>
        <taxon>Ktedonobacteria</taxon>
        <taxon>Ktedonobacterales</taxon>
        <taxon>Reticulibacteraceae</taxon>
        <taxon>Reticulibacter</taxon>
    </lineage>
</organism>
<comment type="caution">
    <text evidence="3">The sequence shown here is derived from an EMBL/GenBank/DDBJ whole genome shotgun (WGS) entry which is preliminary data.</text>
</comment>
<name>A0A8J3N0Z0_9CHLR</name>
<feature type="region of interest" description="Disordered" evidence="1">
    <location>
        <begin position="74"/>
        <end position="94"/>
    </location>
</feature>
<reference evidence="3" key="1">
    <citation type="submission" date="2020-10" db="EMBL/GenBank/DDBJ databases">
        <title>Taxonomic study of unclassified bacteria belonging to the class Ktedonobacteria.</title>
        <authorList>
            <person name="Yabe S."/>
            <person name="Wang C.M."/>
            <person name="Zheng Y."/>
            <person name="Sakai Y."/>
            <person name="Cavaletti L."/>
            <person name="Monciardini P."/>
            <person name="Donadio S."/>
        </authorList>
    </citation>
    <scope>NUCLEOTIDE SEQUENCE</scope>
    <source>
        <strain evidence="3">ID150040</strain>
    </source>
</reference>
<keyword evidence="2" id="KW-0472">Membrane</keyword>
<keyword evidence="2" id="KW-0812">Transmembrane</keyword>
<dbReference type="Proteomes" id="UP000597444">
    <property type="component" value="Unassembled WGS sequence"/>
</dbReference>
<protein>
    <submittedName>
        <fullName evidence="3">Uncharacterized protein</fullName>
    </submittedName>
</protein>
<accession>A0A8J3N0Z0</accession>
<evidence type="ECO:0000256" key="1">
    <source>
        <dbReference type="SAM" id="MobiDB-lite"/>
    </source>
</evidence>
<evidence type="ECO:0000256" key="2">
    <source>
        <dbReference type="SAM" id="Phobius"/>
    </source>
</evidence>
<feature type="compositionally biased region" description="Polar residues" evidence="1">
    <location>
        <begin position="82"/>
        <end position="94"/>
    </location>
</feature>
<dbReference type="EMBL" id="BNJK01000001">
    <property type="protein sequence ID" value="GHO92018.1"/>
    <property type="molecule type" value="Genomic_DNA"/>
</dbReference>
<dbReference type="AlphaFoldDB" id="A0A8J3N0Z0"/>